<gene>
    <name evidence="2" type="ORF">PHLCEN_2v12816</name>
</gene>
<feature type="domain" description="Nucleolar 27S pre-rRNA processing Urb2/Npa2 C-terminal" evidence="1">
    <location>
        <begin position="103"/>
        <end position="326"/>
    </location>
</feature>
<dbReference type="InterPro" id="IPR052609">
    <property type="entry name" value="Ribosome_Biogenesis_Reg"/>
</dbReference>
<dbReference type="AlphaFoldDB" id="A0A2R6NH44"/>
<dbReference type="Pfam" id="PF10441">
    <property type="entry name" value="Urb2"/>
    <property type="match status" value="1"/>
</dbReference>
<dbReference type="STRING" id="98765.A0A2R6NH44"/>
<evidence type="ECO:0000313" key="2">
    <source>
        <dbReference type="EMBL" id="PSR71302.1"/>
    </source>
</evidence>
<reference evidence="2 3" key="1">
    <citation type="submission" date="2018-02" db="EMBL/GenBank/DDBJ databases">
        <title>Genome sequence of the basidiomycete white-rot fungus Phlebia centrifuga.</title>
        <authorList>
            <person name="Granchi Z."/>
            <person name="Peng M."/>
            <person name="de Vries R.P."/>
            <person name="Hilden K."/>
            <person name="Makela M.R."/>
            <person name="Grigoriev I."/>
            <person name="Riley R."/>
        </authorList>
    </citation>
    <scope>NUCLEOTIDE SEQUENCE [LARGE SCALE GENOMIC DNA]</scope>
    <source>
        <strain evidence="2 3">FBCC195</strain>
    </source>
</reference>
<dbReference type="OrthoDB" id="160374at2759"/>
<evidence type="ECO:0000259" key="1">
    <source>
        <dbReference type="Pfam" id="PF10441"/>
    </source>
</evidence>
<dbReference type="Proteomes" id="UP000186601">
    <property type="component" value="Unassembled WGS sequence"/>
</dbReference>
<evidence type="ECO:0000313" key="3">
    <source>
        <dbReference type="Proteomes" id="UP000186601"/>
    </source>
</evidence>
<dbReference type="PANTHER" id="PTHR15682">
    <property type="entry name" value="UNHEALTHY RIBOSOME BIOGENESIS PROTEIN 2 HOMOLOG"/>
    <property type="match status" value="1"/>
</dbReference>
<dbReference type="GO" id="GO:0042254">
    <property type="term" value="P:ribosome biogenesis"/>
    <property type="evidence" value="ECO:0007669"/>
    <property type="project" value="TreeGrafter"/>
</dbReference>
<dbReference type="InterPro" id="IPR018849">
    <property type="entry name" value="Urb2/Npa2_C"/>
</dbReference>
<accession>A0A2R6NH44</accession>
<proteinExistence type="predicted"/>
<dbReference type="EMBL" id="MLYV02001289">
    <property type="protein sequence ID" value="PSR71302.1"/>
    <property type="molecule type" value="Genomic_DNA"/>
</dbReference>
<dbReference type="PANTHER" id="PTHR15682:SF2">
    <property type="entry name" value="UNHEALTHY RIBOSOME BIOGENESIS PROTEIN 2 HOMOLOG"/>
    <property type="match status" value="1"/>
</dbReference>
<sequence length="341" mass="38203">MSKFFKRITLSDYNTMLDLIYEGLSDESLPTGDTANLVSLSGLIVHNAPEASMKLTQAHTTRSLNIFADHPRFTKETSLRIQVLESVSSQFNERVRDHLPPLFHCFIQLMSLQPASIRQPDLSSTWSLLSSCLAGSTEHDSKTSASVYSKVVSIVSALIRMRRDLVSSTLPQLGIVIRRLILSLRHVRPHLGAKQRRMVTDSLPKWVNPDEPLSAEESKAVARLVTTLVTKTIVRTHSDTQKAESLARPFSKHAAYVLSAYIDALSDPLCFLPVDIRKELEPGLFALCDMMGEHNRDAMMAGTLDAGGKVVMKSLWREYEKQRYVHANINKDARLDTRCEA</sequence>
<organism evidence="2 3">
    <name type="scientific">Hermanssonia centrifuga</name>
    <dbReference type="NCBI Taxonomy" id="98765"/>
    <lineage>
        <taxon>Eukaryota</taxon>
        <taxon>Fungi</taxon>
        <taxon>Dikarya</taxon>
        <taxon>Basidiomycota</taxon>
        <taxon>Agaricomycotina</taxon>
        <taxon>Agaricomycetes</taxon>
        <taxon>Polyporales</taxon>
        <taxon>Meruliaceae</taxon>
        <taxon>Hermanssonia</taxon>
    </lineage>
</organism>
<dbReference type="GO" id="GO:0005730">
    <property type="term" value="C:nucleolus"/>
    <property type="evidence" value="ECO:0007669"/>
    <property type="project" value="TreeGrafter"/>
</dbReference>
<protein>
    <recommendedName>
        <fullName evidence="1">Nucleolar 27S pre-rRNA processing Urb2/Npa2 C-terminal domain-containing protein</fullName>
    </recommendedName>
</protein>
<name>A0A2R6NH44_9APHY</name>
<comment type="caution">
    <text evidence="2">The sequence shown here is derived from an EMBL/GenBank/DDBJ whole genome shotgun (WGS) entry which is preliminary data.</text>
</comment>
<keyword evidence="3" id="KW-1185">Reference proteome</keyword>